<evidence type="ECO:0000259" key="6">
    <source>
        <dbReference type="Pfam" id="PF05506"/>
    </source>
</evidence>
<comment type="caution">
    <text evidence="7">The sequence shown here is derived from an EMBL/GenBank/DDBJ whole genome shotgun (WGS) entry which is preliminary data.</text>
</comment>
<dbReference type="GO" id="GO:0034480">
    <property type="term" value="F:phosphatidylcholine phospholipase C activity"/>
    <property type="evidence" value="ECO:0007669"/>
    <property type="project" value="UniProtKB-EC"/>
</dbReference>
<feature type="chain" id="PRO_5021004114" description="phospholipase C" evidence="5">
    <location>
        <begin position="27"/>
        <end position="684"/>
    </location>
</feature>
<feature type="region of interest" description="Disordered" evidence="4">
    <location>
        <begin position="475"/>
        <end position="494"/>
    </location>
</feature>
<evidence type="ECO:0000313" key="7">
    <source>
        <dbReference type="EMBL" id="TDR79970.1"/>
    </source>
</evidence>
<evidence type="ECO:0000313" key="8">
    <source>
        <dbReference type="Proteomes" id="UP000295611"/>
    </source>
</evidence>
<feature type="domain" description="Bacterial phospholipase C C-terminal" evidence="6">
    <location>
        <begin position="493"/>
        <end position="579"/>
    </location>
</feature>
<dbReference type="CDD" id="cd16014">
    <property type="entry name" value="PLC"/>
    <property type="match status" value="1"/>
</dbReference>
<evidence type="ECO:0000256" key="3">
    <source>
        <dbReference type="ARBA" id="ARBA00022801"/>
    </source>
</evidence>
<name>A0A4R7B5L9_9NEIS</name>
<evidence type="ECO:0000256" key="5">
    <source>
        <dbReference type="SAM" id="SignalP"/>
    </source>
</evidence>
<dbReference type="RefSeq" id="WP_133680230.1">
    <property type="nucleotide sequence ID" value="NZ_SNZP01000006.1"/>
</dbReference>
<dbReference type="GO" id="GO:0016042">
    <property type="term" value="P:lipid catabolic process"/>
    <property type="evidence" value="ECO:0007669"/>
    <property type="project" value="InterPro"/>
</dbReference>
<evidence type="ECO:0000256" key="1">
    <source>
        <dbReference type="ARBA" id="ARBA00009717"/>
    </source>
</evidence>
<evidence type="ECO:0000256" key="4">
    <source>
        <dbReference type="SAM" id="MobiDB-lite"/>
    </source>
</evidence>
<dbReference type="EC" id="3.1.4.3" evidence="2"/>
<dbReference type="PANTHER" id="PTHR31956:SF1">
    <property type="entry name" value="NON-SPECIFIC PHOSPHOLIPASE C1"/>
    <property type="match status" value="1"/>
</dbReference>
<dbReference type="InterPro" id="IPR008475">
    <property type="entry name" value="PLipase_C_C"/>
</dbReference>
<dbReference type="AlphaFoldDB" id="A0A4R7B5L9"/>
<accession>A0A4R7B5L9</accession>
<evidence type="ECO:0000256" key="2">
    <source>
        <dbReference type="ARBA" id="ARBA00012018"/>
    </source>
</evidence>
<organism evidence="7 8">
    <name type="scientific">Paludibacterium purpuratum</name>
    <dbReference type="NCBI Taxonomy" id="1144873"/>
    <lineage>
        <taxon>Bacteria</taxon>
        <taxon>Pseudomonadati</taxon>
        <taxon>Pseudomonadota</taxon>
        <taxon>Betaproteobacteria</taxon>
        <taxon>Neisseriales</taxon>
        <taxon>Chromobacteriaceae</taxon>
        <taxon>Paludibacterium</taxon>
    </lineage>
</organism>
<keyword evidence="8" id="KW-1185">Reference proteome</keyword>
<dbReference type="Pfam" id="PF04185">
    <property type="entry name" value="Phosphoesterase"/>
    <property type="match status" value="1"/>
</dbReference>
<reference evidence="7 8" key="1">
    <citation type="submission" date="2019-03" db="EMBL/GenBank/DDBJ databases">
        <title>Genomic Encyclopedia of Type Strains, Phase III (KMG-III): the genomes of soil and plant-associated and newly described type strains.</title>
        <authorList>
            <person name="Whitman W."/>
        </authorList>
    </citation>
    <scope>NUCLEOTIDE SEQUENCE [LARGE SCALE GENOMIC DNA]</scope>
    <source>
        <strain evidence="7 8">CECT 8976</strain>
    </source>
</reference>
<proteinExistence type="inferred from homology"/>
<keyword evidence="3" id="KW-0378">Hydrolase</keyword>
<dbReference type="Gene3D" id="3.40.720.10">
    <property type="entry name" value="Alkaline Phosphatase, subunit A"/>
    <property type="match status" value="2"/>
</dbReference>
<dbReference type="InterPro" id="IPR007312">
    <property type="entry name" value="Phosphoesterase"/>
</dbReference>
<dbReference type="InterPro" id="IPR017850">
    <property type="entry name" value="Alkaline_phosphatase_core_sf"/>
</dbReference>
<dbReference type="EMBL" id="SNZP01000006">
    <property type="protein sequence ID" value="TDR79970.1"/>
    <property type="molecule type" value="Genomic_DNA"/>
</dbReference>
<dbReference type="PROSITE" id="PS51318">
    <property type="entry name" value="TAT"/>
    <property type="match status" value="1"/>
</dbReference>
<comment type="similarity">
    <text evidence="1">Belongs to the bacterial phospholipase C family.</text>
</comment>
<dbReference type="PANTHER" id="PTHR31956">
    <property type="entry name" value="NON-SPECIFIC PHOSPHOLIPASE C4-RELATED"/>
    <property type="match status" value="1"/>
</dbReference>
<feature type="signal peptide" evidence="5">
    <location>
        <begin position="1"/>
        <end position="26"/>
    </location>
</feature>
<feature type="domain" description="Bacterial phospholipase C C-terminal" evidence="6">
    <location>
        <begin position="589"/>
        <end position="667"/>
    </location>
</feature>
<dbReference type="OrthoDB" id="980947at2"/>
<dbReference type="Pfam" id="PF05506">
    <property type="entry name" value="PLipase_C_C"/>
    <property type="match status" value="2"/>
</dbReference>
<sequence>MQANRRMFLKGMAAAMGASALQGALSAPILRALSLPGANRYGDLRDVEHIVILMQENRSFDHYFGTLRGVRGFGDPQPIPLPGGKPVFYQPWLPGPAGNRVLPFHLDSRASSALCLHSLDHSWKVSQTIWRNHDAWAWLKTPLCMGHFTRQDIPFYHALADAFTICDGYHASVQGPTDPNRLYLFSGTCGQHVNNDDDGNNTADMANDRAGYAGYTWTTMAERLQRAGVSWQVYQEYDNYGDNALAYFKAFRNLDRQSEAWRRARSIVPGSTRANAATSDASYLVSAFAHDVQTGNLPQVSWIVAPERLSEHPAHSPALGESLTARLLAALVANPDVWAKTVFLINYDENDGFFDHMPCPVPPLNAQQGKSTVSVDGERYQQTPIGLGVRVPMLVVSPWSKGGWVCSEQFDHTSVLRLIERRFGVEETNISPWRRAVTGDLTSAFDFSHSDLSWPSLPDPADYQSQAAASCQLAMPTPPAKPQLPRQEPGRRPSRALPYRLGCYASVDESGRALTLNFVNRGDAGASLIVYAPQRVDGPWHYTVGARSRLSDTWHQPLGDGSYRYVVHGPNGFVREFCGVHDDPKVDLRVHEDPQQHALRLVLINRGSQPCVAMVAAAGSASSASRLTLAPGQRYELPWSVQDRDDWYDLSVTLEGRSHWLRRLAGRVETGRHGWSDPALATGR</sequence>
<dbReference type="InterPro" id="IPR017767">
    <property type="entry name" value="PC-PLC"/>
</dbReference>
<keyword evidence="5" id="KW-0732">Signal</keyword>
<dbReference type="NCBIfam" id="TIGR03396">
    <property type="entry name" value="PC_PLC"/>
    <property type="match status" value="1"/>
</dbReference>
<dbReference type="InterPro" id="IPR006311">
    <property type="entry name" value="TAT_signal"/>
</dbReference>
<gene>
    <name evidence="7" type="ORF">DFP86_106110</name>
</gene>
<protein>
    <recommendedName>
        <fullName evidence="2">phospholipase C</fullName>
        <ecNumber evidence="2">3.1.4.3</ecNumber>
    </recommendedName>
</protein>
<dbReference type="Proteomes" id="UP000295611">
    <property type="component" value="Unassembled WGS sequence"/>
</dbReference>